<evidence type="ECO:0000259" key="10">
    <source>
        <dbReference type="Pfam" id="PF12704"/>
    </source>
</evidence>
<accession>A0A543HI67</accession>
<dbReference type="AlphaFoldDB" id="A0A543HI67"/>
<feature type="domain" description="ABC3 transporter permease C-terminal" evidence="9">
    <location>
        <begin position="278"/>
        <end position="387"/>
    </location>
</feature>
<dbReference type="OrthoDB" id="5242186at2"/>
<dbReference type="PANTHER" id="PTHR43738:SF1">
    <property type="entry name" value="HEMIN TRANSPORT SYSTEM PERMEASE PROTEIN HRTB-RELATED"/>
    <property type="match status" value="1"/>
</dbReference>
<dbReference type="EMBL" id="VFPM01000003">
    <property type="protein sequence ID" value="TQM57997.1"/>
    <property type="molecule type" value="Genomic_DNA"/>
</dbReference>
<sequence>MFVAIRDLRFAKGRFALMGAVVALITLLVVLLSGLTVGLGRGNTSAVTNLTADHLVFEAPPAGQKLDFTTSSVGPSVRASWSHVPGVRRAEPVVVSMTRASGGGRTTAVAVFAVPDGSSLAPGGVNGAGEAGAPGGVAADRVVLSAGAAAALDVTAGDRIDLDGQSVTVGEVSGTDEFSHAPVVWAATANAPASGLEPGHATFLALTTGDAERPAAGAEGADGADGSAGVGSDAGANLGADLAAADQRLGTVTLTPAESVSAIGSFSSENGSLQLMRALLFAISALVIGAFFTVWTVQRSGEIAILKAVGASTRYLLGDALGQALVLLLVGTALGSAVAAAVGSVITATVGSAVPFVLDLPTLLVPVVVMTVLGLAGAAFSLRTVTTVDPLTALGSSR</sequence>
<dbReference type="RefSeq" id="WP_141845392.1">
    <property type="nucleotide sequence ID" value="NZ_VFPM01000003.1"/>
</dbReference>
<dbReference type="GO" id="GO:0005886">
    <property type="term" value="C:plasma membrane"/>
    <property type="evidence" value="ECO:0007669"/>
    <property type="project" value="UniProtKB-SubCell"/>
</dbReference>
<dbReference type="InterPro" id="IPR003838">
    <property type="entry name" value="ABC3_permease_C"/>
</dbReference>
<dbReference type="Proteomes" id="UP000316747">
    <property type="component" value="Unassembled WGS sequence"/>
</dbReference>
<feature type="transmembrane region" description="Helical" evidence="8">
    <location>
        <begin position="275"/>
        <end position="297"/>
    </location>
</feature>
<organism evidence="11 12">
    <name type="scientific">Humibacillus xanthopallidus</name>
    <dbReference type="NCBI Taxonomy" id="412689"/>
    <lineage>
        <taxon>Bacteria</taxon>
        <taxon>Bacillati</taxon>
        <taxon>Actinomycetota</taxon>
        <taxon>Actinomycetes</taxon>
        <taxon>Micrococcales</taxon>
        <taxon>Intrasporangiaceae</taxon>
        <taxon>Humibacillus</taxon>
    </lineage>
</organism>
<evidence type="ECO:0000313" key="12">
    <source>
        <dbReference type="Proteomes" id="UP000316747"/>
    </source>
</evidence>
<keyword evidence="3" id="KW-1003">Cell membrane</keyword>
<evidence type="ECO:0000256" key="5">
    <source>
        <dbReference type="ARBA" id="ARBA00022989"/>
    </source>
</evidence>
<keyword evidence="12" id="KW-1185">Reference proteome</keyword>
<comment type="caution">
    <text evidence="11">The sequence shown here is derived from an EMBL/GenBank/DDBJ whole genome shotgun (WGS) entry which is preliminary data.</text>
</comment>
<evidence type="ECO:0000256" key="8">
    <source>
        <dbReference type="SAM" id="Phobius"/>
    </source>
</evidence>
<evidence type="ECO:0000256" key="1">
    <source>
        <dbReference type="ARBA" id="ARBA00004651"/>
    </source>
</evidence>
<reference evidence="11 12" key="1">
    <citation type="submission" date="2019-06" db="EMBL/GenBank/DDBJ databases">
        <title>Genome sequencing of plant associated microbes to promote plant fitness in Sorghum bicolor and Oryza sativa.</title>
        <authorList>
            <person name="Coleman-Derr D."/>
        </authorList>
    </citation>
    <scope>NUCLEOTIDE SEQUENCE [LARGE SCALE GENOMIC DNA]</scope>
    <source>
        <strain evidence="11 12">KV-663</strain>
    </source>
</reference>
<comment type="similarity">
    <text evidence="7">Belongs to the ABC-4 integral membrane protein family.</text>
</comment>
<evidence type="ECO:0000256" key="2">
    <source>
        <dbReference type="ARBA" id="ARBA00022448"/>
    </source>
</evidence>
<feature type="domain" description="MacB-like periplasmic core" evidence="10">
    <location>
        <begin position="22"/>
        <end position="216"/>
    </location>
</feature>
<keyword evidence="2" id="KW-0813">Transport</keyword>
<dbReference type="Pfam" id="PF02687">
    <property type="entry name" value="FtsX"/>
    <property type="match status" value="1"/>
</dbReference>
<protein>
    <submittedName>
        <fullName evidence="11">Putative ABC transport system permease protein</fullName>
    </submittedName>
</protein>
<keyword evidence="5 8" id="KW-1133">Transmembrane helix</keyword>
<name>A0A543HI67_9MICO</name>
<evidence type="ECO:0000313" key="11">
    <source>
        <dbReference type="EMBL" id="TQM57997.1"/>
    </source>
</evidence>
<feature type="transmembrane region" description="Helical" evidence="8">
    <location>
        <begin position="324"/>
        <end position="351"/>
    </location>
</feature>
<keyword evidence="6 8" id="KW-0472">Membrane</keyword>
<keyword evidence="4 8" id="KW-0812">Transmembrane</keyword>
<dbReference type="InterPro" id="IPR025857">
    <property type="entry name" value="MacB_PCD"/>
</dbReference>
<evidence type="ECO:0000259" key="9">
    <source>
        <dbReference type="Pfam" id="PF02687"/>
    </source>
</evidence>
<evidence type="ECO:0000256" key="7">
    <source>
        <dbReference type="ARBA" id="ARBA00038076"/>
    </source>
</evidence>
<proteinExistence type="inferred from homology"/>
<dbReference type="Pfam" id="PF12704">
    <property type="entry name" value="MacB_PCD"/>
    <property type="match status" value="1"/>
</dbReference>
<evidence type="ECO:0000256" key="3">
    <source>
        <dbReference type="ARBA" id="ARBA00022475"/>
    </source>
</evidence>
<gene>
    <name evidence="11" type="ORF">FBY41_3353</name>
</gene>
<evidence type="ECO:0000256" key="4">
    <source>
        <dbReference type="ARBA" id="ARBA00022692"/>
    </source>
</evidence>
<feature type="transmembrane region" description="Helical" evidence="8">
    <location>
        <begin position="15"/>
        <end position="39"/>
    </location>
</feature>
<dbReference type="InterPro" id="IPR051125">
    <property type="entry name" value="ABC-4/HrtB_transporter"/>
</dbReference>
<comment type="subcellular location">
    <subcellularLocation>
        <location evidence="1">Cell membrane</location>
        <topology evidence="1">Multi-pass membrane protein</topology>
    </subcellularLocation>
</comment>
<evidence type="ECO:0000256" key="6">
    <source>
        <dbReference type="ARBA" id="ARBA00023136"/>
    </source>
</evidence>
<feature type="transmembrane region" description="Helical" evidence="8">
    <location>
        <begin position="363"/>
        <end position="382"/>
    </location>
</feature>
<dbReference type="PANTHER" id="PTHR43738">
    <property type="entry name" value="ABC TRANSPORTER, MEMBRANE PROTEIN"/>
    <property type="match status" value="1"/>
</dbReference>